<feature type="region of interest" description="Disordered" evidence="2">
    <location>
        <begin position="71"/>
        <end position="121"/>
    </location>
</feature>
<reference evidence="3 4" key="1">
    <citation type="journal article" date="2022" name="Cell">
        <title>Repeat-based holocentromeres influence genome architecture and karyotype evolution.</title>
        <authorList>
            <person name="Hofstatter P.G."/>
            <person name="Thangavel G."/>
            <person name="Lux T."/>
            <person name="Neumann P."/>
            <person name="Vondrak T."/>
            <person name="Novak P."/>
            <person name="Zhang M."/>
            <person name="Costa L."/>
            <person name="Castellani M."/>
            <person name="Scott A."/>
            <person name="Toegelov H."/>
            <person name="Fuchs J."/>
            <person name="Mata-Sucre Y."/>
            <person name="Dias Y."/>
            <person name="Vanzela A.L.L."/>
            <person name="Huettel B."/>
            <person name="Almeida C.C.S."/>
            <person name="Simkova H."/>
            <person name="Souza G."/>
            <person name="Pedrosa-Harand A."/>
            <person name="Macas J."/>
            <person name="Mayer K.F.X."/>
            <person name="Houben A."/>
            <person name="Marques A."/>
        </authorList>
    </citation>
    <scope>NUCLEOTIDE SEQUENCE [LARGE SCALE GENOMIC DNA]</scope>
    <source>
        <strain evidence="3">RhyTen1mFocal</strain>
    </source>
</reference>
<evidence type="ECO:0000313" key="4">
    <source>
        <dbReference type="Proteomes" id="UP001210211"/>
    </source>
</evidence>
<keyword evidence="4" id="KW-1185">Reference proteome</keyword>
<feature type="compositionally biased region" description="Basic and acidic residues" evidence="2">
    <location>
        <begin position="8"/>
        <end position="24"/>
    </location>
</feature>
<sequence>MAPKNPRRKIEQSEDSTKSKKGDTIVDLNDNLTHMVPQSSKRPMKKRPKPMLTFSSFARCNLFSLPKFCNSNSSSSSNYPFSEENANSQKKNSKKVEETESSSDDDYDDDDEEEDDVEEETVQVDFEFFDPKPGDFHGVKLLLQRYLDNYQWDLSGFVDLILEQTTVGTVVKSADSEEDADESDGNKEGADEEELFAVITALNLGRYQDNQCIKELKQYLLGVCKEQNTKVKLRQLLEEDARNSGLLVCQRFANCPYQVVLKLYEALFDEISWATEDEPTQVLRDSFRFKDYLVITKILENKAQPLQKTVKRKADWAEPVIYMKQEDEILHEMSSWSFTFELSADELAPPEFKGYQKLGLVMLIKAEGIAKFLKKLKSLVETL</sequence>
<dbReference type="Proteomes" id="UP001210211">
    <property type="component" value="Unassembled WGS sequence"/>
</dbReference>
<feature type="region of interest" description="Disordered" evidence="2">
    <location>
        <begin position="1"/>
        <end position="49"/>
    </location>
</feature>
<feature type="compositionally biased region" description="Polar residues" evidence="2">
    <location>
        <begin position="30"/>
        <end position="40"/>
    </location>
</feature>
<proteinExistence type="inferred from homology"/>
<feature type="compositionally biased region" description="Acidic residues" evidence="2">
    <location>
        <begin position="99"/>
        <end position="121"/>
    </location>
</feature>
<accession>A0AAD6EM51</accession>
<dbReference type="EMBL" id="JAMRDG010000002">
    <property type="protein sequence ID" value="KAJ3689431.1"/>
    <property type="molecule type" value="Genomic_DNA"/>
</dbReference>
<name>A0AAD6EM51_9POAL</name>
<dbReference type="AlphaFoldDB" id="A0AAD6EM51"/>
<protein>
    <recommendedName>
        <fullName evidence="5">Protein BCCIP homolog</fullName>
    </recommendedName>
</protein>
<organism evidence="3 4">
    <name type="scientific">Rhynchospora tenuis</name>
    <dbReference type="NCBI Taxonomy" id="198213"/>
    <lineage>
        <taxon>Eukaryota</taxon>
        <taxon>Viridiplantae</taxon>
        <taxon>Streptophyta</taxon>
        <taxon>Embryophyta</taxon>
        <taxon>Tracheophyta</taxon>
        <taxon>Spermatophyta</taxon>
        <taxon>Magnoliopsida</taxon>
        <taxon>Liliopsida</taxon>
        <taxon>Poales</taxon>
        <taxon>Cyperaceae</taxon>
        <taxon>Cyperoideae</taxon>
        <taxon>Rhynchosporeae</taxon>
        <taxon>Rhynchospora</taxon>
    </lineage>
</organism>
<dbReference type="GO" id="GO:0005634">
    <property type="term" value="C:nucleus"/>
    <property type="evidence" value="ECO:0007669"/>
    <property type="project" value="TreeGrafter"/>
</dbReference>
<evidence type="ECO:0000256" key="2">
    <source>
        <dbReference type="SAM" id="MobiDB-lite"/>
    </source>
</evidence>
<evidence type="ECO:0000313" key="3">
    <source>
        <dbReference type="EMBL" id="KAJ3689431.1"/>
    </source>
</evidence>
<gene>
    <name evidence="3" type="ORF">LUZ61_018595</name>
</gene>
<evidence type="ECO:0008006" key="5">
    <source>
        <dbReference type="Google" id="ProtNLM"/>
    </source>
</evidence>
<comment type="similarity">
    <text evidence="1">Belongs to the BCP1 family.</text>
</comment>
<dbReference type="PANTHER" id="PTHR13261:SF0">
    <property type="entry name" value="BRCA2 AND CDKN1A-INTERACTING PROTEIN"/>
    <property type="match status" value="1"/>
</dbReference>
<dbReference type="InterPro" id="IPR025602">
    <property type="entry name" value="BCP1_family"/>
</dbReference>
<comment type="caution">
    <text evidence="3">The sequence shown here is derived from an EMBL/GenBank/DDBJ whole genome shotgun (WGS) entry which is preliminary data.</text>
</comment>
<dbReference type="PANTHER" id="PTHR13261">
    <property type="entry name" value="BRCA2 AND CDKN1A INTERACTING PROTEIN"/>
    <property type="match status" value="1"/>
</dbReference>
<evidence type="ECO:0000256" key="1">
    <source>
        <dbReference type="ARBA" id="ARBA00006781"/>
    </source>
</evidence>
<dbReference type="Pfam" id="PF13862">
    <property type="entry name" value="BCCIP"/>
    <property type="match status" value="1"/>
</dbReference>